<dbReference type="Proteomes" id="UP000000657">
    <property type="component" value="Chromosome"/>
</dbReference>
<evidence type="ECO:0000313" key="3">
    <source>
        <dbReference type="Proteomes" id="UP000000657"/>
    </source>
</evidence>
<evidence type="ECO:0000256" key="1">
    <source>
        <dbReference type="SAM" id="MobiDB-lite"/>
    </source>
</evidence>
<evidence type="ECO:0000313" key="2">
    <source>
        <dbReference type="EMBL" id="CAJ64251.1"/>
    </source>
</evidence>
<sequence length="84" mass="9455">MRPPASAPAGQPRPRRPHDRSHVRPWRAHATRLMHVHLTVLYREPKFVQAHTRAHRRGLRGCSRPAWSARGPSQCGGATGELRG</sequence>
<keyword evidence="3" id="KW-1185">Reference proteome</keyword>
<dbReference type="KEGG" id="fal:FRAAL5618"/>
<organism evidence="2 3">
    <name type="scientific">Frankia alni (strain DSM 45986 / CECT 9034 / ACN14a)</name>
    <dbReference type="NCBI Taxonomy" id="326424"/>
    <lineage>
        <taxon>Bacteria</taxon>
        <taxon>Bacillati</taxon>
        <taxon>Actinomycetota</taxon>
        <taxon>Actinomycetes</taxon>
        <taxon>Frankiales</taxon>
        <taxon>Frankiaceae</taxon>
        <taxon>Frankia</taxon>
    </lineage>
</organism>
<feature type="region of interest" description="Disordered" evidence="1">
    <location>
        <begin position="1"/>
        <end position="24"/>
    </location>
</feature>
<dbReference type="STRING" id="326424.FRAAL5618"/>
<proteinExistence type="predicted"/>
<name>Q0RE60_FRAAA</name>
<feature type="compositionally biased region" description="Basic residues" evidence="1">
    <location>
        <begin position="13"/>
        <end position="24"/>
    </location>
</feature>
<feature type="region of interest" description="Disordered" evidence="1">
    <location>
        <begin position="56"/>
        <end position="84"/>
    </location>
</feature>
<reference evidence="2 3" key="1">
    <citation type="journal article" date="2007" name="Genome Res.">
        <title>Genome characteristics of facultatively symbiotic Frankia sp. strains reflect host range and host plant biogeography.</title>
        <authorList>
            <person name="Normand P."/>
            <person name="Lapierre P."/>
            <person name="Tisa L.S."/>
            <person name="Gogarten J.P."/>
            <person name="Alloisio N."/>
            <person name="Bagnarol E."/>
            <person name="Bassi C.A."/>
            <person name="Berry A.M."/>
            <person name="Bickhart D.M."/>
            <person name="Choisne N."/>
            <person name="Couloux A."/>
            <person name="Cournoyer B."/>
            <person name="Cruveiller S."/>
            <person name="Daubin V."/>
            <person name="Demange N."/>
            <person name="Francino M.P."/>
            <person name="Goltsman E."/>
            <person name="Huang Y."/>
            <person name="Kopp O.R."/>
            <person name="Labarre L."/>
            <person name="Lapidus A."/>
            <person name="Lavire C."/>
            <person name="Marechal J."/>
            <person name="Martinez M."/>
            <person name="Mastronunzio J.E."/>
            <person name="Mullin B.C."/>
            <person name="Niemann J."/>
            <person name="Pujic P."/>
            <person name="Rawnsley T."/>
            <person name="Rouy Z."/>
            <person name="Schenowitz C."/>
            <person name="Sellstedt A."/>
            <person name="Tavares F."/>
            <person name="Tomkins J.P."/>
            <person name="Vallenet D."/>
            <person name="Valverde C."/>
            <person name="Wall L.G."/>
            <person name="Wang Y."/>
            <person name="Medigue C."/>
            <person name="Benson D.R."/>
        </authorList>
    </citation>
    <scope>NUCLEOTIDE SEQUENCE [LARGE SCALE GENOMIC DNA]</scope>
    <source>
        <strain evidence="3">DSM 45986 / CECT 9034 / ACN14a</strain>
    </source>
</reference>
<protein>
    <submittedName>
        <fullName evidence="2">Uncharacterized protein</fullName>
    </submittedName>
</protein>
<dbReference type="HOGENOM" id="CLU_2522698_0_0_11"/>
<dbReference type="AlphaFoldDB" id="Q0RE60"/>
<dbReference type="EMBL" id="CT573213">
    <property type="protein sequence ID" value="CAJ64251.1"/>
    <property type="molecule type" value="Genomic_DNA"/>
</dbReference>
<gene>
    <name evidence="2" type="ordered locus">FRAAL5618</name>
</gene>
<accession>Q0RE60</accession>